<keyword evidence="6" id="KW-1185">Reference proteome</keyword>
<dbReference type="InterPro" id="IPR050602">
    <property type="entry name" value="Malonyl-ACP_OMT"/>
</dbReference>
<dbReference type="SUPFAM" id="SSF53335">
    <property type="entry name" value="S-adenosyl-L-methionine-dependent methyltransferases"/>
    <property type="match status" value="1"/>
</dbReference>
<keyword evidence="2" id="KW-0808">Transferase</keyword>
<accession>A0A2X0MKQ5</accession>
<dbReference type="PANTHER" id="PTHR13090:SF1">
    <property type="entry name" value="ARGININE-HYDROXYLASE NDUFAF5, MITOCHONDRIAL"/>
    <property type="match status" value="1"/>
</dbReference>
<gene>
    <name evidence="5" type="primary">BQ5605_C002g01445</name>
    <name evidence="5" type="ORF">BQ5605_C002G01445</name>
</gene>
<reference evidence="5 6" key="1">
    <citation type="submission" date="2016-11" db="EMBL/GenBank/DDBJ databases">
        <authorList>
            <person name="Jaros S."/>
            <person name="Januszkiewicz K."/>
            <person name="Wedrychowicz H."/>
        </authorList>
    </citation>
    <scope>NUCLEOTIDE SEQUENCE [LARGE SCALE GENOMIC DNA]</scope>
</reference>
<dbReference type="GO" id="GO:0005739">
    <property type="term" value="C:mitochondrion"/>
    <property type="evidence" value="ECO:0007669"/>
    <property type="project" value="TreeGrafter"/>
</dbReference>
<feature type="region of interest" description="Disordered" evidence="3">
    <location>
        <begin position="434"/>
        <end position="468"/>
    </location>
</feature>
<keyword evidence="1" id="KW-0489">Methyltransferase</keyword>
<dbReference type="Proteomes" id="UP000249464">
    <property type="component" value="Unassembled WGS sequence"/>
</dbReference>
<dbReference type="GO" id="GO:0032259">
    <property type="term" value="P:methylation"/>
    <property type="evidence" value="ECO:0007669"/>
    <property type="project" value="UniProtKB-KW"/>
</dbReference>
<evidence type="ECO:0000313" key="6">
    <source>
        <dbReference type="Proteomes" id="UP000249464"/>
    </source>
</evidence>
<evidence type="ECO:0000256" key="2">
    <source>
        <dbReference type="ARBA" id="ARBA00022679"/>
    </source>
</evidence>
<evidence type="ECO:0000259" key="4">
    <source>
        <dbReference type="Pfam" id="PF08241"/>
    </source>
</evidence>
<dbReference type="Gene3D" id="3.40.50.150">
    <property type="entry name" value="Vaccinia Virus protein VP39"/>
    <property type="match status" value="1"/>
</dbReference>
<dbReference type="STRING" id="796604.A0A2X0MKQ5"/>
<dbReference type="GO" id="GO:0032981">
    <property type="term" value="P:mitochondrial respiratory chain complex I assembly"/>
    <property type="evidence" value="ECO:0007669"/>
    <property type="project" value="TreeGrafter"/>
</dbReference>
<proteinExistence type="predicted"/>
<protein>
    <submittedName>
        <fullName evidence="5">BQ5605_C002g01445 protein</fullName>
    </submittedName>
</protein>
<dbReference type="AlphaFoldDB" id="A0A2X0MKQ5"/>
<evidence type="ECO:0000313" key="5">
    <source>
        <dbReference type="EMBL" id="SGY33079.1"/>
    </source>
</evidence>
<sequence length="468" mass="51874">MHTPLRLVPNTSARYCTAIYHRINLPQAASLRILVRVSPFLFVRSHLFVLDFLSAHPGHGWYPSSWSSLPPYEFERSSPERATSCQRAKPVVVDTGSRADRDRTPHSTSQPRCCAPRPPRTSQSSPTPSPTMPPKPSTSRLLPSLRSYATSSFAPGSQGAGSPASPFVVFDRQLKRLQRDRAARDPEKSRLTDYIKDEVAANMVDRLLDIKRRFPLVLDIGSGPGYIAKHLDPEITQKVVMTDSSRDMLYRDQGHEFDVPIERIVCDEEALPFGENSHDAIMSCLALHWVNDLPGTLIQIRRALRPDGVFIGSMLGGDTLFELRTSLQLAEIEREGGISPRISPMTNSQSITSLLNRAGFNLATVDVDEIDISYPSMFELVEDLKWMGESNAVINRRPKLNPDTLLAAASIYRELHGHEDGTIPATFQIMHMIGWKPDPSQPKPAKRGSGQVSLADALGSGPKLTPLD</sequence>
<dbReference type="EMBL" id="FQNC01000041">
    <property type="protein sequence ID" value="SGY33079.1"/>
    <property type="molecule type" value="Genomic_DNA"/>
</dbReference>
<dbReference type="InterPro" id="IPR029063">
    <property type="entry name" value="SAM-dependent_MTases_sf"/>
</dbReference>
<dbReference type="CDD" id="cd02440">
    <property type="entry name" value="AdoMet_MTases"/>
    <property type="match status" value="1"/>
</dbReference>
<evidence type="ECO:0000256" key="1">
    <source>
        <dbReference type="ARBA" id="ARBA00022603"/>
    </source>
</evidence>
<dbReference type="PANTHER" id="PTHR13090">
    <property type="entry name" value="ARGININE-HYDROXYLASE NDUFAF5, MITOCHONDRIAL"/>
    <property type="match status" value="1"/>
</dbReference>
<evidence type="ECO:0000256" key="3">
    <source>
        <dbReference type="SAM" id="MobiDB-lite"/>
    </source>
</evidence>
<organism evidence="5 6">
    <name type="scientific">Microbotryum silenes-dioicae</name>
    <dbReference type="NCBI Taxonomy" id="796604"/>
    <lineage>
        <taxon>Eukaryota</taxon>
        <taxon>Fungi</taxon>
        <taxon>Dikarya</taxon>
        <taxon>Basidiomycota</taxon>
        <taxon>Pucciniomycotina</taxon>
        <taxon>Microbotryomycetes</taxon>
        <taxon>Microbotryales</taxon>
        <taxon>Microbotryaceae</taxon>
        <taxon>Microbotryum</taxon>
    </lineage>
</organism>
<feature type="domain" description="Methyltransferase type 11" evidence="4">
    <location>
        <begin position="218"/>
        <end position="311"/>
    </location>
</feature>
<dbReference type="Pfam" id="PF08241">
    <property type="entry name" value="Methyltransf_11"/>
    <property type="match status" value="1"/>
</dbReference>
<dbReference type="GO" id="GO:0008757">
    <property type="term" value="F:S-adenosylmethionine-dependent methyltransferase activity"/>
    <property type="evidence" value="ECO:0007669"/>
    <property type="project" value="InterPro"/>
</dbReference>
<feature type="region of interest" description="Disordered" evidence="3">
    <location>
        <begin position="77"/>
        <end position="142"/>
    </location>
</feature>
<dbReference type="InterPro" id="IPR013216">
    <property type="entry name" value="Methyltransf_11"/>
</dbReference>
<name>A0A2X0MKQ5_9BASI</name>
<feature type="compositionally biased region" description="Pro residues" evidence="3">
    <location>
        <begin position="127"/>
        <end position="136"/>
    </location>
</feature>